<dbReference type="RefSeq" id="WP_390306317.1">
    <property type="nucleotide sequence ID" value="NZ_JBHRRZ010000017.1"/>
</dbReference>
<organism evidence="1 2">
    <name type="scientific">Virgibacillus sediminis</name>
    <dbReference type="NCBI Taxonomy" id="202260"/>
    <lineage>
        <taxon>Bacteria</taxon>
        <taxon>Bacillati</taxon>
        <taxon>Bacillota</taxon>
        <taxon>Bacilli</taxon>
        <taxon>Bacillales</taxon>
        <taxon>Bacillaceae</taxon>
        <taxon>Virgibacillus</taxon>
    </lineage>
</organism>
<protein>
    <submittedName>
        <fullName evidence="1">Uncharacterized protein</fullName>
    </submittedName>
</protein>
<accession>A0ABV7A6Y5</accession>
<name>A0ABV7A6Y5_9BACI</name>
<proteinExistence type="predicted"/>
<sequence length="111" mass="12705">MLRFIRSSHGISPGTQFYRLLVSDISWCSDLSAAQAGYQPMREFISRSRGISADARIYRLLTQDISWGTDLLAAHATYQSEHSFIGSTLIYQQLRYLPCQFGYLELISVYQ</sequence>
<keyword evidence="2" id="KW-1185">Reference proteome</keyword>
<evidence type="ECO:0000313" key="1">
    <source>
        <dbReference type="EMBL" id="MFC2948856.1"/>
    </source>
</evidence>
<comment type="caution">
    <text evidence="1">The sequence shown here is derived from an EMBL/GenBank/DDBJ whole genome shotgun (WGS) entry which is preliminary data.</text>
</comment>
<evidence type="ECO:0000313" key="2">
    <source>
        <dbReference type="Proteomes" id="UP001595387"/>
    </source>
</evidence>
<reference evidence="2" key="1">
    <citation type="journal article" date="2019" name="Int. J. Syst. Evol. Microbiol.">
        <title>The Global Catalogue of Microorganisms (GCM) 10K type strain sequencing project: providing services to taxonomists for standard genome sequencing and annotation.</title>
        <authorList>
            <consortium name="The Broad Institute Genomics Platform"/>
            <consortium name="The Broad Institute Genome Sequencing Center for Infectious Disease"/>
            <person name="Wu L."/>
            <person name="Ma J."/>
        </authorList>
    </citation>
    <scope>NUCLEOTIDE SEQUENCE [LARGE SCALE GENOMIC DNA]</scope>
    <source>
        <strain evidence="2">KCTC 13193</strain>
    </source>
</reference>
<dbReference type="EMBL" id="JBHRRZ010000017">
    <property type="protein sequence ID" value="MFC2948856.1"/>
    <property type="molecule type" value="Genomic_DNA"/>
</dbReference>
<dbReference type="Proteomes" id="UP001595387">
    <property type="component" value="Unassembled WGS sequence"/>
</dbReference>
<gene>
    <name evidence="1" type="ORF">ACFODW_10975</name>
</gene>